<evidence type="ECO:0000256" key="5">
    <source>
        <dbReference type="ARBA" id="ARBA00023204"/>
    </source>
</evidence>
<organism evidence="10 11">
    <name type="scientific">Coprobacter secundus subsp. similis</name>
    <dbReference type="NCBI Taxonomy" id="2751153"/>
    <lineage>
        <taxon>Bacteria</taxon>
        <taxon>Pseudomonadati</taxon>
        <taxon>Bacteroidota</taxon>
        <taxon>Bacteroidia</taxon>
        <taxon>Bacteroidales</taxon>
        <taxon>Barnesiellaceae</taxon>
        <taxon>Coprobacter</taxon>
    </lineage>
</organism>
<gene>
    <name evidence="7 10" type="primary">uvrC</name>
    <name evidence="10" type="ORF">Cop2CBH44_22230</name>
</gene>
<dbReference type="AlphaFoldDB" id="A0A7G1HWB6"/>
<feature type="domain" description="UvrC family homology region profile" evidence="9">
    <location>
        <begin position="269"/>
        <end position="479"/>
    </location>
</feature>
<dbReference type="InterPro" id="IPR050066">
    <property type="entry name" value="UvrABC_protein_C"/>
</dbReference>
<keyword evidence="3 7" id="KW-0228">DNA excision</keyword>
<dbReference type="InterPro" id="IPR000305">
    <property type="entry name" value="GIY-YIG_endonuc"/>
</dbReference>
<dbReference type="Proteomes" id="UP000594042">
    <property type="component" value="Chromosome"/>
</dbReference>
<dbReference type="InterPro" id="IPR001162">
    <property type="entry name" value="UvrC_RNase_H_dom"/>
</dbReference>
<dbReference type="InterPro" id="IPR038476">
    <property type="entry name" value="UvrC_RNase_H_dom_sf"/>
</dbReference>
<comment type="function">
    <text evidence="7">The UvrABC repair system catalyzes the recognition and processing of DNA lesions. UvrC both incises the 5' and 3' sides of the lesion. The N-terminal half is responsible for the 3' incision and the C-terminal half is responsible for the 5' incision.</text>
</comment>
<proteinExistence type="inferred from homology"/>
<dbReference type="NCBIfam" id="TIGR00194">
    <property type="entry name" value="uvrC"/>
    <property type="match status" value="1"/>
</dbReference>
<evidence type="ECO:0000259" key="9">
    <source>
        <dbReference type="PROSITE" id="PS50165"/>
    </source>
</evidence>
<dbReference type="GO" id="GO:0009432">
    <property type="term" value="P:SOS response"/>
    <property type="evidence" value="ECO:0007669"/>
    <property type="project" value="UniProtKB-UniRule"/>
</dbReference>
<protein>
    <recommendedName>
        <fullName evidence="7">UvrABC system protein C</fullName>
        <shortName evidence="7">Protein UvrC</shortName>
    </recommendedName>
    <alternativeName>
        <fullName evidence="7">Excinuclease ABC subunit C</fullName>
    </alternativeName>
</protein>
<dbReference type="FunFam" id="3.30.420.340:FF:000002">
    <property type="entry name" value="UvrABC system protein C"/>
    <property type="match status" value="1"/>
</dbReference>
<dbReference type="PANTHER" id="PTHR30562:SF1">
    <property type="entry name" value="UVRABC SYSTEM PROTEIN C"/>
    <property type="match status" value="1"/>
</dbReference>
<dbReference type="PROSITE" id="PS50165">
    <property type="entry name" value="UVRC"/>
    <property type="match status" value="1"/>
</dbReference>
<evidence type="ECO:0000256" key="2">
    <source>
        <dbReference type="ARBA" id="ARBA00022763"/>
    </source>
</evidence>
<dbReference type="Gene3D" id="3.30.420.340">
    <property type="entry name" value="UvrC, RNAse H endonuclease domain"/>
    <property type="match status" value="1"/>
</dbReference>
<evidence type="ECO:0000313" key="10">
    <source>
        <dbReference type="EMBL" id="BCI63870.1"/>
    </source>
</evidence>
<dbReference type="InterPro" id="IPR010994">
    <property type="entry name" value="RuvA_2-like"/>
</dbReference>
<dbReference type="Pfam" id="PF22920">
    <property type="entry name" value="UvrC_RNaseH"/>
    <property type="match status" value="1"/>
</dbReference>
<dbReference type="InterPro" id="IPR004791">
    <property type="entry name" value="UvrC"/>
</dbReference>
<dbReference type="HAMAP" id="MF_00203">
    <property type="entry name" value="UvrC"/>
    <property type="match status" value="1"/>
</dbReference>
<evidence type="ECO:0000256" key="3">
    <source>
        <dbReference type="ARBA" id="ARBA00022769"/>
    </source>
</evidence>
<dbReference type="InterPro" id="IPR047296">
    <property type="entry name" value="GIY-YIG_UvrC_Cho"/>
</dbReference>
<comment type="subcellular location">
    <subcellularLocation>
        <location evidence="7">Cytoplasm</location>
    </subcellularLocation>
</comment>
<evidence type="ECO:0000313" key="11">
    <source>
        <dbReference type="Proteomes" id="UP000594042"/>
    </source>
</evidence>
<evidence type="ECO:0000256" key="6">
    <source>
        <dbReference type="ARBA" id="ARBA00023236"/>
    </source>
</evidence>
<dbReference type="EMBL" id="AP023322">
    <property type="protein sequence ID" value="BCI63870.1"/>
    <property type="molecule type" value="Genomic_DNA"/>
</dbReference>
<dbReference type="Gene3D" id="3.40.1440.10">
    <property type="entry name" value="GIY-YIG endonuclease"/>
    <property type="match status" value="1"/>
</dbReference>
<comment type="similarity">
    <text evidence="7">Belongs to the UvrC family.</text>
</comment>
<dbReference type="KEGG" id="copr:Cop2CBH44_22230"/>
<keyword evidence="1 7" id="KW-0963">Cytoplasm</keyword>
<keyword evidence="4 7" id="KW-0267">Excision nuclease</keyword>
<dbReference type="InterPro" id="IPR036876">
    <property type="entry name" value="UVR_dom_sf"/>
</dbReference>
<dbReference type="Pfam" id="PF14520">
    <property type="entry name" value="HHH_5"/>
    <property type="match status" value="1"/>
</dbReference>
<comment type="subunit">
    <text evidence="7">Interacts with UvrB in an incision complex.</text>
</comment>
<dbReference type="Pfam" id="PF01541">
    <property type="entry name" value="GIY-YIG"/>
    <property type="match status" value="1"/>
</dbReference>
<dbReference type="Pfam" id="PF08459">
    <property type="entry name" value="UvrC_RNaseH_dom"/>
    <property type="match status" value="1"/>
</dbReference>
<dbReference type="GO" id="GO:0009381">
    <property type="term" value="F:excinuclease ABC activity"/>
    <property type="evidence" value="ECO:0007669"/>
    <property type="project" value="UniProtKB-UniRule"/>
</dbReference>
<keyword evidence="11" id="KW-1185">Reference proteome</keyword>
<dbReference type="GO" id="GO:0006289">
    <property type="term" value="P:nucleotide-excision repair"/>
    <property type="evidence" value="ECO:0007669"/>
    <property type="project" value="UniProtKB-UniRule"/>
</dbReference>
<dbReference type="PROSITE" id="PS50164">
    <property type="entry name" value="GIY_YIG"/>
    <property type="match status" value="1"/>
</dbReference>
<dbReference type="SUPFAM" id="SSF82771">
    <property type="entry name" value="GIY-YIG endonuclease"/>
    <property type="match status" value="1"/>
</dbReference>
<evidence type="ECO:0000256" key="4">
    <source>
        <dbReference type="ARBA" id="ARBA00022881"/>
    </source>
</evidence>
<evidence type="ECO:0000256" key="1">
    <source>
        <dbReference type="ARBA" id="ARBA00022490"/>
    </source>
</evidence>
<reference evidence="11" key="1">
    <citation type="submission" date="2020-07" db="EMBL/GenBank/DDBJ databases">
        <title>Complete genome sequencing of Coprobacter sp. strain 2CBH44.</title>
        <authorList>
            <person name="Sakamoto M."/>
            <person name="Murakami T."/>
            <person name="Mori H."/>
        </authorList>
    </citation>
    <scope>NUCLEOTIDE SEQUENCE [LARGE SCALE GENOMIC DNA]</scope>
    <source>
        <strain evidence="11">2CBH44</strain>
    </source>
</reference>
<dbReference type="GO" id="GO:0003677">
    <property type="term" value="F:DNA binding"/>
    <property type="evidence" value="ECO:0007669"/>
    <property type="project" value="UniProtKB-UniRule"/>
</dbReference>
<dbReference type="FunFam" id="3.40.1440.10:FF:000001">
    <property type="entry name" value="UvrABC system protein C"/>
    <property type="match status" value="1"/>
</dbReference>
<dbReference type="Gene3D" id="1.10.150.20">
    <property type="entry name" value="5' to 3' exonuclease, C-terminal subdomain"/>
    <property type="match status" value="1"/>
</dbReference>
<dbReference type="SMART" id="SM00465">
    <property type="entry name" value="GIYc"/>
    <property type="match status" value="1"/>
</dbReference>
<dbReference type="SUPFAM" id="SSF47781">
    <property type="entry name" value="RuvA domain 2-like"/>
    <property type="match status" value="1"/>
</dbReference>
<dbReference type="GO" id="GO:0005737">
    <property type="term" value="C:cytoplasm"/>
    <property type="evidence" value="ECO:0007669"/>
    <property type="project" value="UniProtKB-SubCell"/>
</dbReference>
<accession>A0A7G1HWB6</accession>
<evidence type="ECO:0000256" key="7">
    <source>
        <dbReference type="HAMAP-Rule" id="MF_00203"/>
    </source>
</evidence>
<sequence length="605" mass="70126">MTEKKEHIKNILALLPDTPGVYQYFDKEGKIIYVGKAKNLKRRVSSYFNKTHDSIKTNVLVKNICDIKYIVVKSEEDALHLENSLIKEYKPRYNVLLKDDKTYPWITIKNEHFPRIFLTRKIIKDGSKYYGPYANVHIAKTVLELIRDLFPIRTCHLALTPENIKKKKFKVCLQYHIKNCKGPCENYENETEYMEYISQIRQILNGNTQQLCDHLVAEMQKLSSELKFEEAQSVKEKYLLIEKYRAKSVIVSTTIHNTDVFSYDEDGNSAFVNYLHIRNGSIVQSFTIEFKKRLNEAKEDILALGIAELRTRFKSLSKEIIVPFLPDLKFENAEFIVPQRGDKRKLLEISEQNVKQYKIDKLKQSEKMNPEQKSTRLMKEIQKELGLQKLPLQIECFDNSNIQGSDAVAACVVFKKARPSKKDYRKYIIKTVNGPDDYASMQEVVRRRYQRAIDEGTTLPDLIITDGGKGQMEVVRKVVEDELHLNIPIAGLAKDNRHRTSELLFGFPPLVIGLKQQTPLFHLMEQIQNEVHRFAISFHRDKRSKSQVTSELDTIKGIGPQTKNLLLTHYKSVKRLREASLNELTELIGSSKANTLINALQKKKE</sequence>
<dbReference type="GO" id="GO:0009380">
    <property type="term" value="C:excinuclease repair complex"/>
    <property type="evidence" value="ECO:0007669"/>
    <property type="project" value="InterPro"/>
</dbReference>
<dbReference type="InterPro" id="IPR035901">
    <property type="entry name" value="GIY-YIG_endonuc_sf"/>
</dbReference>
<keyword evidence="6 7" id="KW-0742">SOS response</keyword>
<name>A0A7G1HWB6_9BACT</name>
<feature type="domain" description="GIY-YIG" evidence="8">
    <location>
        <begin position="17"/>
        <end position="95"/>
    </location>
</feature>
<dbReference type="SUPFAM" id="SSF46600">
    <property type="entry name" value="C-terminal UvrC-binding domain of UvrB"/>
    <property type="match status" value="1"/>
</dbReference>
<dbReference type="PANTHER" id="PTHR30562">
    <property type="entry name" value="UVRC/OXIDOREDUCTASE"/>
    <property type="match status" value="1"/>
</dbReference>
<keyword evidence="5 7" id="KW-0234">DNA repair</keyword>
<evidence type="ECO:0000259" key="8">
    <source>
        <dbReference type="PROSITE" id="PS50164"/>
    </source>
</evidence>
<keyword evidence="2 7" id="KW-0227">DNA damage</keyword>
<dbReference type="CDD" id="cd10434">
    <property type="entry name" value="GIY-YIG_UvrC_Cho"/>
    <property type="match status" value="1"/>
</dbReference>